<evidence type="ECO:0000313" key="1">
    <source>
        <dbReference type="EMBL" id="CDQ80964.1"/>
    </source>
</evidence>
<name>A0A060XV01_ONCMY</name>
<proteinExistence type="predicted"/>
<dbReference type="EMBL" id="FR905685">
    <property type="protein sequence ID" value="CDQ80964.1"/>
    <property type="molecule type" value="Genomic_DNA"/>
</dbReference>
<reference evidence="1" key="1">
    <citation type="journal article" date="2014" name="Nat. Commun.">
        <title>The rainbow trout genome provides novel insights into evolution after whole-genome duplication in vertebrates.</title>
        <authorList>
            <person name="Berthelot C."/>
            <person name="Brunet F."/>
            <person name="Chalopin D."/>
            <person name="Juanchich A."/>
            <person name="Bernard M."/>
            <person name="Noel B."/>
            <person name="Bento P."/>
            <person name="Da Silva C."/>
            <person name="Labadie K."/>
            <person name="Alberti A."/>
            <person name="Aury J.M."/>
            <person name="Louis A."/>
            <person name="Dehais P."/>
            <person name="Bardou P."/>
            <person name="Montfort J."/>
            <person name="Klopp C."/>
            <person name="Cabau C."/>
            <person name="Gaspin C."/>
            <person name="Thorgaard G.H."/>
            <person name="Boussaha M."/>
            <person name="Quillet E."/>
            <person name="Guyomard R."/>
            <person name="Galiana D."/>
            <person name="Bobe J."/>
            <person name="Volff J.N."/>
            <person name="Genet C."/>
            <person name="Wincker P."/>
            <person name="Jaillon O."/>
            <person name="Roest Crollius H."/>
            <person name="Guiguen Y."/>
        </authorList>
    </citation>
    <scope>NUCLEOTIDE SEQUENCE [LARGE SCALE GENOMIC DNA]</scope>
</reference>
<dbReference type="PaxDb" id="8022-A0A060XV01"/>
<dbReference type="AlphaFoldDB" id="A0A060XV01"/>
<gene>
    <name evidence="1" type="ORF">GSONMT00039449001</name>
</gene>
<dbReference type="Proteomes" id="UP000193380">
    <property type="component" value="Unassembled WGS sequence"/>
</dbReference>
<accession>A0A060XV01</accession>
<sequence length="94" mass="10736">MNSAVVKFLDSIEKVNTIVESDVVGSTDVGISSYVPPFVRDEVLERELSRHGQLTVTTNWGNKKKSPLLKHVMSHRRQVHMIFKKDTDKPNLEF</sequence>
<reference evidence="1" key="2">
    <citation type="submission" date="2014-03" db="EMBL/GenBank/DDBJ databases">
        <authorList>
            <person name="Genoscope - CEA"/>
        </authorList>
    </citation>
    <scope>NUCLEOTIDE SEQUENCE</scope>
</reference>
<dbReference type="STRING" id="8022.A0A060XV01"/>
<protein>
    <submittedName>
        <fullName evidence="1">Uncharacterized protein</fullName>
    </submittedName>
</protein>
<evidence type="ECO:0000313" key="2">
    <source>
        <dbReference type="Proteomes" id="UP000193380"/>
    </source>
</evidence>
<organism evidence="1 2">
    <name type="scientific">Oncorhynchus mykiss</name>
    <name type="common">Rainbow trout</name>
    <name type="synonym">Salmo gairdneri</name>
    <dbReference type="NCBI Taxonomy" id="8022"/>
    <lineage>
        <taxon>Eukaryota</taxon>
        <taxon>Metazoa</taxon>
        <taxon>Chordata</taxon>
        <taxon>Craniata</taxon>
        <taxon>Vertebrata</taxon>
        <taxon>Euteleostomi</taxon>
        <taxon>Actinopterygii</taxon>
        <taxon>Neopterygii</taxon>
        <taxon>Teleostei</taxon>
        <taxon>Protacanthopterygii</taxon>
        <taxon>Salmoniformes</taxon>
        <taxon>Salmonidae</taxon>
        <taxon>Salmoninae</taxon>
        <taxon>Oncorhynchus</taxon>
    </lineage>
</organism>